<protein>
    <submittedName>
        <fullName evidence="3">Uncharacterized protein</fullName>
    </submittedName>
</protein>
<accession>A0ABP1BV31</accession>
<evidence type="ECO:0000256" key="1">
    <source>
        <dbReference type="SAM" id="MobiDB-lite"/>
    </source>
</evidence>
<dbReference type="Proteomes" id="UP001497522">
    <property type="component" value="Chromosome 7"/>
</dbReference>
<organism evidence="3 4">
    <name type="scientific">Sphagnum jensenii</name>
    <dbReference type="NCBI Taxonomy" id="128206"/>
    <lineage>
        <taxon>Eukaryota</taxon>
        <taxon>Viridiplantae</taxon>
        <taxon>Streptophyta</taxon>
        <taxon>Embryophyta</taxon>
        <taxon>Bryophyta</taxon>
        <taxon>Sphagnophytina</taxon>
        <taxon>Sphagnopsida</taxon>
        <taxon>Sphagnales</taxon>
        <taxon>Sphagnaceae</taxon>
        <taxon>Sphagnum</taxon>
    </lineage>
</organism>
<evidence type="ECO:0000313" key="4">
    <source>
        <dbReference type="Proteomes" id="UP001497522"/>
    </source>
</evidence>
<feature type="region of interest" description="Disordered" evidence="1">
    <location>
        <begin position="63"/>
        <end position="89"/>
    </location>
</feature>
<keyword evidence="4" id="KW-1185">Reference proteome</keyword>
<dbReference type="EMBL" id="OZ023708">
    <property type="protein sequence ID" value="CAK9880197.1"/>
    <property type="molecule type" value="Genomic_DNA"/>
</dbReference>
<feature type="chain" id="PRO_5046334762" evidence="2">
    <location>
        <begin position="17"/>
        <end position="330"/>
    </location>
</feature>
<proteinExistence type="predicted"/>
<name>A0ABP1BV31_9BRYO</name>
<evidence type="ECO:0000313" key="3">
    <source>
        <dbReference type="EMBL" id="CAK9880197.1"/>
    </source>
</evidence>
<keyword evidence="2" id="KW-0732">Signal</keyword>
<reference evidence="3" key="1">
    <citation type="submission" date="2024-03" db="EMBL/GenBank/DDBJ databases">
        <authorList>
            <consortium name="ELIXIR-Norway"/>
            <consortium name="Elixir Norway"/>
        </authorList>
    </citation>
    <scope>NUCLEOTIDE SEQUENCE</scope>
</reference>
<sequence>MAVLLQFLLVVVPSQSSLTAIAKGWQVSAAAASLLEVELQVPIPVEMEGSDGATTVNAQHMQVDTQDRTPSTTVQTSQVDNSSSQHHASMVSSELEENGHRLEVTCPAGRLAILDNRCIRTDEGYIRLCHWFINHHQLGCCQGACYWLRTEQLIQELKSRSAIQCGPCPPRLSGFPLAREEGDKSVMEAEDMILSSLSLYALSAAFQLVCPKMVAGMVCMPGSQCGYPKAVADEVAAEEEAAKAKQDGVEVYTQADVVVALAGWDENSAQPASEGSLRALKYLLEADNELPGKKSLYLHLGCCGDWPNIMPPGWDPATGKQQQPGQAMVL</sequence>
<gene>
    <name evidence="3" type="ORF">CSSPJE1EN2_LOCUS21686</name>
</gene>
<feature type="signal peptide" evidence="2">
    <location>
        <begin position="1"/>
        <end position="16"/>
    </location>
</feature>
<evidence type="ECO:0000256" key="2">
    <source>
        <dbReference type="SAM" id="SignalP"/>
    </source>
</evidence>
<feature type="compositionally biased region" description="Polar residues" evidence="1">
    <location>
        <begin position="63"/>
        <end position="81"/>
    </location>
</feature>